<evidence type="ECO:0000313" key="2">
    <source>
        <dbReference type="Proteomes" id="UP000702425"/>
    </source>
</evidence>
<protein>
    <submittedName>
        <fullName evidence="1">Uncharacterized protein</fullName>
    </submittedName>
</protein>
<name>A0ABX2CY81_9CYAN</name>
<sequence length="113" mass="12754">MVIESKRVSFSIEAGLAQILAYMLANPNSDTPSYGMIATGGSFIFVKLVKEKSPRYSTSDLLGISNRTNNLHDVLRILKRLSQIAAIAFLRKIRYNRPLAKYFYDIMKSFAES</sequence>
<keyword evidence="2" id="KW-1185">Reference proteome</keyword>
<dbReference type="RefSeq" id="WP_339382879.1">
    <property type="nucleotide sequence ID" value="NZ_CAWPPK010000266.1"/>
</dbReference>
<accession>A0ABX2CY81</accession>
<evidence type="ECO:0000313" key="1">
    <source>
        <dbReference type="EMBL" id="NQE35335.1"/>
    </source>
</evidence>
<dbReference type="EMBL" id="SRRZ01000052">
    <property type="protein sequence ID" value="NQE35335.1"/>
    <property type="molecule type" value="Genomic_DNA"/>
</dbReference>
<comment type="caution">
    <text evidence="1">The sequence shown here is derived from an EMBL/GenBank/DDBJ whole genome shotgun (WGS) entry which is preliminary data.</text>
</comment>
<gene>
    <name evidence="1" type="ORF">E5S67_03065</name>
</gene>
<proteinExistence type="predicted"/>
<dbReference type="Proteomes" id="UP000702425">
    <property type="component" value="Unassembled WGS sequence"/>
</dbReference>
<organism evidence="1 2">
    <name type="scientific">Microcoleus asticus IPMA8</name>
    <dbReference type="NCBI Taxonomy" id="2563858"/>
    <lineage>
        <taxon>Bacteria</taxon>
        <taxon>Bacillati</taxon>
        <taxon>Cyanobacteriota</taxon>
        <taxon>Cyanophyceae</taxon>
        <taxon>Oscillatoriophycideae</taxon>
        <taxon>Oscillatoriales</taxon>
        <taxon>Microcoleaceae</taxon>
        <taxon>Microcoleus</taxon>
        <taxon>Microcoleus asticus</taxon>
    </lineage>
</organism>
<reference evidence="1 2" key="1">
    <citation type="journal article" date="2020" name="Sci. Rep.">
        <title>A novel cyanobacterial geosmin producer, revising GeoA distribution and dispersion patterns in Bacteria.</title>
        <authorList>
            <person name="Churro C."/>
            <person name="Semedo-Aguiar A.P."/>
            <person name="Silva A.D."/>
            <person name="Pereira-Leal J.B."/>
            <person name="Leite R.B."/>
        </authorList>
    </citation>
    <scope>NUCLEOTIDE SEQUENCE [LARGE SCALE GENOMIC DNA]</scope>
    <source>
        <strain evidence="1 2">IPMA8</strain>
    </source>
</reference>